<comment type="subcellular location">
    <subcellularLocation>
        <location evidence="1">Membrane</location>
        <topology evidence="1">Multi-pass membrane protein</topology>
    </subcellularLocation>
</comment>
<evidence type="ECO:0000313" key="10">
    <source>
        <dbReference type="WBParaSite" id="HNAJ_0000765301-mRNA-1"/>
    </source>
</evidence>
<keyword evidence="3 7" id="KW-0812">Transmembrane</keyword>
<reference evidence="10" key="1">
    <citation type="submission" date="2017-02" db="UniProtKB">
        <authorList>
            <consortium name="WormBaseParasite"/>
        </authorList>
    </citation>
    <scope>IDENTIFICATION</scope>
</reference>
<keyword evidence="5 7" id="KW-0472">Membrane</keyword>
<evidence type="ECO:0000256" key="5">
    <source>
        <dbReference type="ARBA" id="ARBA00023136"/>
    </source>
</evidence>
<dbReference type="WBParaSite" id="HNAJ_0000765301-mRNA-1">
    <property type="protein sequence ID" value="HNAJ_0000765301-mRNA-1"/>
    <property type="gene ID" value="HNAJ_0000765301"/>
</dbReference>
<evidence type="ECO:0000313" key="9">
    <source>
        <dbReference type="Proteomes" id="UP000278807"/>
    </source>
</evidence>
<protein>
    <submittedName>
        <fullName evidence="10">Serine incorporator 5</fullName>
    </submittedName>
</protein>
<sequence>MSGPTSPTPLDQSIHSFQPQETCTCFGTERRRKRRRMVLEMLKEVAEAYKNSSESDSMSLSSVASATSPPTKKPNESLRRKLFKKRLGISPPNSPPQFTPTPPRRSIELVVVGEIRPPPVLSSRQKTVEGLIIGSMQPKPSTPPARRRVLSDTAKERPLSVCDMPPLQLVDMKDSLSVDDVRLEKARKVTEYLAGDEGLHLLHEHKEMAGSVMSFAEVLLPKRAPRDRFTVYNEAILTVYSYAWFHFTFCLATLYMMAQLTNWYNPELSSHQTVMESWANMWMKLFSAFLALLLYLWTLCFMRFCFNRSLIQTPLNPATHWVAKEPESNHKGKGRCHKKFINPSPV</sequence>
<dbReference type="EMBL" id="UZAE01012095">
    <property type="protein sequence ID" value="VDO03509.1"/>
    <property type="molecule type" value="Genomic_DNA"/>
</dbReference>
<dbReference type="GO" id="GO:0016020">
    <property type="term" value="C:membrane"/>
    <property type="evidence" value="ECO:0007669"/>
    <property type="project" value="UniProtKB-SubCell"/>
</dbReference>
<keyword evidence="4 7" id="KW-1133">Transmembrane helix</keyword>
<dbReference type="AlphaFoldDB" id="A0A0R3TKF7"/>
<feature type="transmembrane region" description="Helical" evidence="7">
    <location>
        <begin position="285"/>
        <end position="306"/>
    </location>
</feature>
<feature type="region of interest" description="Disordered" evidence="6">
    <location>
        <begin position="48"/>
        <end position="78"/>
    </location>
</feature>
<comment type="similarity">
    <text evidence="2">Belongs to the TDE1 family.</text>
</comment>
<dbReference type="Pfam" id="PF03348">
    <property type="entry name" value="Serinc"/>
    <property type="match status" value="1"/>
</dbReference>
<evidence type="ECO:0000256" key="1">
    <source>
        <dbReference type="ARBA" id="ARBA00004141"/>
    </source>
</evidence>
<evidence type="ECO:0000256" key="7">
    <source>
        <dbReference type="SAM" id="Phobius"/>
    </source>
</evidence>
<accession>A0A0R3TKF7</accession>
<dbReference type="PANTHER" id="PTHR10383:SF9">
    <property type="entry name" value="SERINE INCORPORATOR, ISOFORM F"/>
    <property type="match status" value="1"/>
</dbReference>
<reference evidence="8 9" key="2">
    <citation type="submission" date="2018-11" db="EMBL/GenBank/DDBJ databases">
        <authorList>
            <consortium name="Pathogen Informatics"/>
        </authorList>
    </citation>
    <scope>NUCLEOTIDE SEQUENCE [LARGE SCALE GENOMIC DNA]</scope>
</reference>
<feature type="compositionally biased region" description="Polar residues" evidence="6">
    <location>
        <begin position="1"/>
        <end position="25"/>
    </location>
</feature>
<feature type="compositionally biased region" description="Pro residues" evidence="6">
    <location>
        <begin position="92"/>
        <end position="103"/>
    </location>
</feature>
<feature type="region of interest" description="Disordered" evidence="6">
    <location>
        <begin position="85"/>
        <end position="104"/>
    </location>
</feature>
<feature type="transmembrane region" description="Helical" evidence="7">
    <location>
        <begin position="235"/>
        <end position="258"/>
    </location>
</feature>
<evidence type="ECO:0000313" key="8">
    <source>
        <dbReference type="EMBL" id="VDO03509.1"/>
    </source>
</evidence>
<organism evidence="10">
    <name type="scientific">Rodentolepis nana</name>
    <name type="common">Dwarf tapeworm</name>
    <name type="synonym">Hymenolepis nana</name>
    <dbReference type="NCBI Taxonomy" id="102285"/>
    <lineage>
        <taxon>Eukaryota</taxon>
        <taxon>Metazoa</taxon>
        <taxon>Spiralia</taxon>
        <taxon>Lophotrochozoa</taxon>
        <taxon>Platyhelminthes</taxon>
        <taxon>Cestoda</taxon>
        <taxon>Eucestoda</taxon>
        <taxon>Cyclophyllidea</taxon>
        <taxon>Hymenolepididae</taxon>
        <taxon>Rodentolepis</taxon>
    </lineage>
</organism>
<evidence type="ECO:0000256" key="2">
    <source>
        <dbReference type="ARBA" id="ARBA00006665"/>
    </source>
</evidence>
<evidence type="ECO:0000256" key="4">
    <source>
        <dbReference type="ARBA" id="ARBA00022989"/>
    </source>
</evidence>
<evidence type="ECO:0000256" key="3">
    <source>
        <dbReference type="ARBA" id="ARBA00022692"/>
    </source>
</evidence>
<gene>
    <name evidence="8" type="ORF">HNAJ_LOCUS7649</name>
</gene>
<feature type="region of interest" description="Disordered" evidence="6">
    <location>
        <begin position="1"/>
        <end position="33"/>
    </location>
</feature>
<evidence type="ECO:0000256" key="6">
    <source>
        <dbReference type="SAM" id="MobiDB-lite"/>
    </source>
</evidence>
<dbReference type="PANTHER" id="PTHR10383">
    <property type="entry name" value="SERINE INCORPORATOR"/>
    <property type="match status" value="1"/>
</dbReference>
<dbReference type="InterPro" id="IPR005016">
    <property type="entry name" value="TDE1/TMS"/>
</dbReference>
<dbReference type="Proteomes" id="UP000278807">
    <property type="component" value="Unassembled WGS sequence"/>
</dbReference>
<proteinExistence type="inferred from homology"/>
<keyword evidence="9" id="KW-1185">Reference proteome</keyword>
<dbReference type="OrthoDB" id="5963193at2759"/>
<feature type="compositionally biased region" description="Low complexity" evidence="6">
    <location>
        <begin position="52"/>
        <end position="68"/>
    </location>
</feature>
<name>A0A0R3TKF7_RODNA</name>